<comment type="similarity">
    <text evidence="1">Belongs to the peptidase S12 family.</text>
</comment>
<feature type="domain" description="Peptidase S12 Pab87-related C-terminal" evidence="3">
    <location>
        <begin position="367"/>
        <end position="480"/>
    </location>
</feature>
<evidence type="ECO:0000256" key="1">
    <source>
        <dbReference type="ARBA" id="ARBA00038215"/>
    </source>
</evidence>
<dbReference type="Gene3D" id="3.40.710.10">
    <property type="entry name" value="DD-peptidase/beta-lactamase superfamily"/>
    <property type="match status" value="1"/>
</dbReference>
<keyword evidence="5" id="KW-1185">Reference proteome</keyword>
<dbReference type="PANTHER" id="PTHR46825">
    <property type="entry name" value="D-ALANYL-D-ALANINE-CARBOXYPEPTIDASE/ENDOPEPTIDASE AMPH"/>
    <property type="match status" value="1"/>
</dbReference>
<dbReference type="HOGENOM" id="CLU_020027_14_2_1"/>
<dbReference type="PANTHER" id="PTHR46825:SF14">
    <property type="entry name" value="BETA-LACTAMASE-RELATED DOMAIN-CONTAINING PROTEIN"/>
    <property type="match status" value="1"/>
</dbReference>
<evidence type="ECO:0000313" key="4">
    <source>
        <dbReference type="EMBL" id="KGO74321.1"/>
    </source>
</evidence>
<feature type="domain" description="Beta-lactamase-related" evidence="2">
    <location>
        <begin position="2"/>
        <end position="314"/>
    </location>
</feature>
<accession>A0A0A2L588</accession>
<comment type="caution">
    <text evidence="4">The sequence shown here is derived from an EMBL/GenBank/DDBJ whole genome shotgun (WGS) entry which is preliminary data.</text>
</comment>
<gene>
    <name evidence="4" type="ORF">PITC_019910</name>
</gene>
<dbReference type="OMA" id="EYVGTYW"/>
<evidence type="ECO:0000259" key="3">
    <source>
        <dbReference type="Pfam" id="PF11954"/>
    </source>
</evidence>
<evidence type="ECO:0000313" key="5">
    <source>
        <dbReference type="Proteomes" id="UP000030104"/>
    </source>
</evidence>
<proteinExistence type="inferred from homology"/>
<dbReference type="InterPro" id="IPR012338">
    <property type="entry name" value="Beta-lactam/transpept-like"/>
</dbReference>
<dbReference type="STRING" id="40296.A0A0A2L588"/>
<name>A0A0A2L588_PENIT</name>
<dbReference type="InterPro" id="IPR050491">
    <property type="entry name" value="AmpC-like"/>
</dbReference>
<sequence>MGFRDTESSVEPDSDTLYGIASISKVFTASAIGILVDEGKLNWTTPIVSIIPELATVDKTLTEQLTIIDLLTHRTGQANSNNWWFGSGGALLLKKSQTVSAFNALKQTDSFRTGFKYSNWGFALVGEVIERLTGVSYGDFLQSRIFGPLEMHRTTTKHTFQTTENFAKPYAALDDKSMYLLPPPPIQDDTVMVAAQGIQSSVNDLLKFSNALLAARKGNVESPLKNTEKQFAGHIFRDAPFLDKSYGLGLMRATLPGSIGGGSSGMYADLPIITPGTNSNTRLVTFHGGSQVGYTSFFTMLPESEISIVILTNSIGLGDPTCWIHELLIETLVESPNRTDFVQLATEAAQNAIASIPKMQDDFNQSRDPDSAPSHALENFVGRYYDKAHDFVVEIRKKDTDTLQVAFQGLDSQVWDLQHYQLDTFIWLQSRDNIMKRARFPYAGKNLYTLIFLTGPDGRVDGLLWPHDPNLSAQEQYFQKLASIKMAEPEVQESVKAV</sequence>
<dbReference type="SUPFAM" id="SSF56601">
    <property type="entry name" value="beta-lactamase/transpeptidase-like"/>
    <property type="match status" value="1"/>
</dbReference>
<dbReference type="InterPro" id="IPR001466">
    <property type="entry name" value="Beta-lactam-related"/>
</dbReference>
<reference evidence="4 5" key="1">
    <citation type="journal article" date="2015" name="Mol. Plant Microbe Interact.">
        <title>Genome, transcriptome, and functional analyses of Penicillium expansum provide new insights into secondary metabolism and pathogenicity.</title>
        <authorList>
            <person name="Ballester A.R."/>
            <person name="Marcet-Houben M."/>
            <person name="Levin E."/>
            <person name="Sela N."/>
            <person name="Selma-Lazaro C."/>
            <person name="Carmona L."/>
            <person name="Wisniewski M."/>
            <person name="Droby S."/>
            <person name="Gonzalez-Candelas L."/>
            <person name="Gabaldon T."/>
        </authorList>
    </citation>
    <scope>NUCLEOTIDE SEQUENCE [LARGE SCALE GENOMIC DNA]</scope>
    <source>
        <strain evidence="4 5">PHI-1</strain>
    </source>
</reference>
<dbReference type="Gene3D" id="2.40.128.600">
    <property type="match status" value="1"/>
</dbReference>
<dbReference type="PhylomeDB" id="A0A0A2L588"/>
<dbReference type="OrthoDB" id="5946976at2759"/>
<protein>
    <submittedName>
        <fullName evidence="4">Peptidase S12, Pab87-related, C-terminal</fullName>
    </submittedName>
</protein>
<dbReference type="Proteomes" id="UP000030104">
    <property type="component" value="Unassembled WGS sequence"/>
</dbReference>
<dbReference type="Pfam" id="PF11954">
    <property type="entry name" value="DUF3471"/>
    <property type="match status" value="1"/>
</dbReference>
<dbReference type="Pfam" id="PF00144">
    <property type="entry name" value="Beta-lactamase"/>
    <property type="match status" value="1"/>
</dbReference>
<organism evidence="4 5">
    <name type="scientific">Penicillium italicum</name>
    <name type="common">Blue mold</name>
    <dbReference type="NCBI Taxonomy" id="40296"/>
    <lineage>
        <taxon>Eukaryota</taxon>
        <taxon>Fungi</taxon>
        <taxon>Dikarya</taxon>
        <taxon>Ascomycota</taxon>
        <taxon>Pezizomycotina</taxon>
        <taxon>Eurotiomycetes</taxon>
        <taxon>Eurotiomycetidae</taxon>
        <taxon>Eurotiales</taxon>
        <taxon>Aspergillaceae</taxon>
        <taxon>Penicillium</taxon>
    </lineage>
</organism>
<dbReference type="EMBL" id="JQGA01000630">
    <property type="protein sequence ID" value="KGO74321.1"/>
    <property type="molecule type" value="Genomic_DNA"/>
</dbReference>
<dbReference type="AlphaFoldDB" id="A0A0A2L588"/>
<dbReference type="InterPro" id="IPR021860">
    <property type="entry name" value="Peptidase_S12_Pab87-rel_C"/>
</dbReference>
<evidence type="ECO:0000259" key="2">
    <source>
        <dbReference type="Pfam" id="PF00144"/>
    </source>
</evidence>